<dbReference type="PANTHER" id="PTHR43663:SF1">
    <property type="entry name" value="CHROMATE TRANSPORTER"/>
    <property type="match status" value="1"/>
</dbReference>
<gene>
    <name evidence="8" type="ORF">F3K02_09760</name>
</gene>
<feature type="transmembrane region" description="Helical" evidence="7">
    <location>
        <begin position="177"/>
        <end position="196"/>
    </location>
</feature>
<keyword evidence="9" id="KW-1185">Reference proteome</keyword>
<dbReference type="Pfam" id="PF02417">
    <property type="entry name" value="Chromate_transp"/>
    <property type="match status" value="1"/>
</dbReference>
<evidence type="ECO:0000256" key="6">
    <source>
        <dbReference type="ARBA" id="ARBA00023136"/>
    </source>
</evidence>
<sequence length="205" mass="21208">MPAPANSLSPAVEAAPNQPRSKTDLFMSFTWLALQGFGGVLAVVQRELVEKKQWMTREQFVEDWAVAQIMPGPNVVNLSMMIGGRYFGLPGALAALTGMLAAPLVIVLLLAALYGSVADSTTAQGALRGMGAVAAGLITATGIKLIAALGKNAMGLGVCIGLAVLTFGAIALLRWPLAWVLLGLGGVACLWAYWVLGRSGNGSEA</sequence>
<dbReference type="GO" id="GO:0005886">
    <property type="term" value="C:plasma membrane"/>
    <property type="evidence" value="ECO:0007669"/>
    <property type="project" value="UniProtKB-SubCell"/>
</dbReference>
<dbReference type="RefSeq" id="WP_177135368.1">
    <property type="nucleotide sequence ID" value="NZ_VYGV01000006.1"/>
</dbReference>
<feature type="transmembrane region" description="Helical" evidence="7">
    <location>
        <begin position="87"/>
        <end position="114"/>
    </location>
</feature>
<organism evidence="8 9">
    <name type="scientific">Hydrogenophaga aromaticivorans</name>
    <dbReference type="NCBI Taxonomy" id="2610898"/>
    <lineage>
        <taxon>Bacteria</taxon>
        <taxon>Pseudomonadati</taxon>
        <taxon>Pseudomonadota</taxon>
        <taxon>Betaproteobacteria</taxon>
        <taxon>Burkholderiales</taxon>
        <taxon>Comamonadaceae</taxon>
        <taxon>Hydrogenophaga</taxon>
    </lineage>
</organism>
<reference evidence="8 9" key="1">
    <citation type="submission" date="2019-09" db="EMBL/GenBank/DDBJ databases">
        <title>Hydrogenophaga aromatica sp. nov., isolated from a para-xylene-degrading enrichment culture.</title>
        <authorList>
            <person name="Tancsics A."/>
            <person name="Banerjee S."/>
        </authorList>
    </citation>
    <scope>NUCLEOTIDE SEQUENCE [LARGE SCALE GENOMIC DNA]</scope>
    <source>
        <strain evidence="8 9">D2P1</strain>
    </source>
</reference>
<name>A0A7Y8GVC1_9BURK</name>
<accession>A0A7Y8GVC1</accession>
<dbReference type="EMBL" id="VYGV01000006">
    <property type="protein sequence ID" value="NWF45530.1"/>
    <property type="molecule type" value="Genomic_DNA"/>
</dbReference>
<evidence type="ECO:0000313" key="8">
    <source>
        <dbReference type="EMBL" id="NWF45530.1"/>
    </source>
</evidence>
<dbReference type="Proteomes" id="UP000545507">
    <property type="component" value="Unassembled WGS sequence"/>
</dbReference>
<keyword evidence="6 7" id="KW-0472">Membrane</keyword>
<comment type="caution">
    <text evidence="8">The sequence shown here is derived from an EMBL/GenBank/DDBJ whole genome shotgun (WGS) entry which is preliminary data.</text>
</comment>
<feature type="transmembrane region" description="Helical" evidence="7">
    <location>
        <begin position="25"/>
        <end position="44"/>
    </location>
</feature>
<dbReference type="InterPro" id="IPR052518">
    <property type="entry name" value="CHR_Transporter"/>
</dbReference>
<keyword evidence="4 7" id="KW-0812">Transmembrane</keyword>
<keyword evidence="3" id="KW-1003">Cell membrane</keyword>
<evidence type="ECO:0000256" key="3">
    <source>
        <dbReference type="ARBA" id="ARBA00022475"/>
    </source>
</evidence>
<evidence type="ECO:0000256" key="7">
    <source>
        <dbReference type="SAM" id="Phobius"/>
    </source>
</evidence>
<evidence type="ECO:0000256" key="4">
    <source>
        <dbReference type="ARBA" id="ARBA00022692"/>
    </source>
</evidence>
<evidence type="ECO:0000256" key="2">
    <source>
        <dbReference type="ARBA" id="ARBA00005262"/>
    </source>
</evidence>
<comment type="similarity">
    <text evidence="2">Belongs to the chromate ion transporter (CHR) (TC 2.A.51) family.</text>
</comment>
<feature type="transmembrane region" description="Helical" evidence="7">
    <location>
        <begin position="153"/>
        <end position="171"/>
    </location>
</feature>
<evidence type="ECO:0000313" key="9">
    <source>
        <dbReference type="Proteomes" id="UP000545507"/>
    </source>
</evidence>
<evidence type="ECO:0000256" key="1">
    <source>
        <dbReference type="ARBA" id="ARBA00004651"/>
    </source>
</evidence>
<feature type="transmembrane region" description="Helical" evidence="7">
    <location>
        <begin position="126"/>
        <end position="146"/>
    </location>
</feature>
<dbReference type="GO" id="GO:0015109">
    <property type="term" value="F:chromate transmembrane transporter activity"/>
    <property type="evidence" value="ECO:0007669"/>
    <property type="project" value="InterPro"/>
</dbReference>
<proteinExistence type="inferred from homology"/>
<keyword evidence="5 7" id="KW-1133">Transmembrane helix</keyword>
<evidence type="ECO:0000256" key="5">
    <source>
        <dbReference type="ARBA" id="ARBA00022989"/>
    </source>
</evidence>
<comment type="subcellular location">
    <subcellularLocation>
        <location evidence="1">Cell membrane</location>
        <topology evidence="1">Multi-pass membrane protein</topology>
    </subcellularLocation>
</comment>
<dbReference type="AlphaFoldDB" id="A0A7Y8GVC1"/>
<dbReference type="PANTHER" id="PTHR43663">
    <property type="entry name" value="CHROMATE TRANSPORT PROTEIN-RELATED"/>
    <property type="match status" value="1"/>
</dbReference>
<dbReference type="InterPro" id="IPR003370">
    <property type="entry name" value="Chromate_transpt"/>
</dbReference>
<protein>
    <submittedName>
        <fullName evidence="8">Chromate transporter</fullName>
    </submittedName>
</protein>